<dbReference type="EMBL" id="SNRW01003163">
    <property type="protein sequence ID" value="KAA6390620.1"/>
    <property type="molecule type" value="Genomic_DNA"/>
</dbReference>
<reference evidence="1 2" key="1">
    <citation type="submission" date="2019-03" db="EMBL/GenBank/DDBJ databases">
        <title>Single cell metagenomics reveals metabolic interactions within the superorganism composed of flagellate Streblomastix strix and complex community of Bacteroidetes bacteria on its surface.</title>
        <authorList>
            <person name="Treitli S.C."/>
            <person name="Kolisko M."/>
            <person name="Husnik F."/>
            <person name="Keeling P."/>
            <person name="Hampl V."/>
        </authorList>
    </citation>
    <scope>NUCLEOTIDE SEQUENCE [LARGE SCALE GENOMIC DNA]</scope>
    <source>
        <strain evidence="1">ST1C</strain>
    </source>
</reference>
<name>A0A5J4W756_9EUKA</name>
<dbReference type="AlphaFoldDB" id="A0A5J4W756"/>
<sequence>MELLKVCQVCQTIYNHVVPRDYLCIHIPRAHLLLRLSTLYQWGSVNQKYSQVANILSFVIMVDEAVASEDTIGLSMNVASVGYSLRSSYPSQTQIPQFAFAMERFRQAVRNISQSQNIQLLNEHQQFTFAKLVRVSWKDVIGLPTELAKFGMRLSSGEMVQTTNIVSMEDPLMIYEVANAMIDEILL</sequence>
<accession>A0A5J4W756</accession>
<comment type="caution">
    <text evidence="1">The sequence shown here is derived from an EMBL/GenBank/DDBJ whole genome shotgun (WGS) entry which is preliminary data.</text>
</comment>
<evidence type="ECO:0000313" key="1">
    <source>
        <dbReference type="EMBL" id="KAA6390620.1"/>
    </source>
</evidence>
<organism evidence="1 2">
    <name type="scientific">Streblomastix strix</name>
    <dbReference type="NCBI Taxonomy" id="222440"/>
    <lineage>
        <taxon>Eukaryota</taxon>
        <taxon>Metamonada</taxon>
        <taxon>Preaxostyla</taxon>
        <taxon>Oxymonadida</taxon>
        <taxon>Streblomastigidae</taxon>
        <taxon>Streblomastix</taxon>
    </lineage>
</organism>
<gene>
    <name evidence="1" type="ORF">EZS28_013856</name>
</gene>
<evidence type="ECO:0000313" key="2">
    <source>
        <dbReference type="Proteomes" id="UP000324800"/>
    </source>
</evidence>
<protein>
    <submittedName>
        <fullName evidence="1">Uncharacterized protein</fullName>
    </submittedName>
</protein>
<proteinExistence type="predicted"/>
<dbReference type="Proteomes" id="UP000324800">
    <property type="component" value="Unassembled WGS sequence"/>
</dbReference>